<dbReference type="AlphaFoldDB" id="A0A6S7HL48"/>
<dbReference type="OrthoDB" id="5988929at2759"/>
<keyword evidence="2" id="KW-1185">Reference proteome</keyword>
<reference evidence="1" key="1">
    <citation type="submission" date="2020-04" db="EMBL/GenBank/DDBJ databases">
        <authorList>
            <person name="Alioto T."/>
            <person name="Alioto T."/>
            <person name="Gomez Garrido J."/>
        </authorList>
    </citation>
    <scope>NUCLEOTIDE SEQUENCE</scope>
    <source>
        <strain evidence="1">A484AB</strain>
    </source>
</reference>
<name>A0A6S7HL48_PARCT</name>
<organism evidence="1 2">
    <name type="scientific">Paramuricea clavata</name>
    <name type="common">Red gorgonian</name>
    <name type="synonym">Violescent sea-whip</name>
    <dbReference type="NCBI Taxonomy" id="317549"/>
    <lineage>
        <taxon>Eukaryota</taxon>
        <taxon>Metazoa</taxon>
        <taxon>Cnidaria</taxon>
        <taxon>Anthozoa</taxon>
        <taxon>Octocorallia</taxon>
        <taxon>Malacalcyonacea</taxon>
        <taxon>Plexauridae</taxon>
        <taxon>Paramuricea</taxon>
    </lineage>
</organism>
<sequence>MERLNSDCGSKEITHYSAYSTIVSSKRGTLKCIARDGWVNAQCKESFKEFKGYVDSMKELLFSLSREEMKTILSKYIKKTPKPLNFQFSEKLSKSEAVKKFQAKQQRNNTPLFPPGAVLMCSTYFVVLFLKYQ</sequence>
<proteinExistence type="predicted"/>
<dbReference type="EMBL" id="CACRXK020004765">
    <property type="protein sequence ID" value="CAB4003930.1"/>
    <property type="molecule type" value="Genomic_DNA"/>
</dbReference>
<accession>A0A6S7HL48</accession>
<protein>
    <submittedName>
        <fullName evidence="1">Uncharacterized protein</fullName>
    </submittedName>
</protein>
<evidence type="ECO:0000313" key="2">
    <source>
        <dbReference type="Proteomes" id="UP001152795"/>
    </source>
</evidence>
<evidence type="ECO:0000313" key="1">
    <source>
        <dbReference type="EMBL" id="CAB4003930.1"/>
    </source>
</evidence>
<gene>
    <name evidence="1" type="ORF">PACLA_8A070125</name>
</gene>
<comment type="caution">
    <text evidence="1">The sequence shown here is derived from an EMBL/GenBank/DDBJ whole genome shotgun (WGS) entry which is preliminary data.</text>
</comment>
<dbReference type="Proteomes" id="UP001152795">
    <property type="component" value="Unassembled WGS sequence"/>
</dbReference>